<reference evidence="6" key="1">
    <citation type="submission" date="2011-01" db="EMBL/GenBank/DDBJ databases">
        <authorList>
            <person name="Muzny D."/>
            <person name="Qin X."/>
            <person name="Buhay C."/>
            <person name="Dugan-Rocha S."/>
            <person name="Ding Y."/>
            <person name="Chen G."/>
            <person name="Hawes A."/>
            <person name="Holder M."/>
            <person name="Jhangiani S."/>
            <person name="Johnson A."/>
            <person name="Khan Z."/>
            <person name="Li Z."/>
            <person name="Liu W."/>
            <person name="Liu X."/>
            <person name="Perez L."/>
            <person name="Shen H."/>
            <person name="Wang Q."/>
            <person name="Watt J."/>
            <person name="Xi L."/>
            <person name="Xin Y."/>
            <person name="Zhou J."/>
            <person name="Deng J."/>
            <person name="Jiang H."/>
            <person name="Liu Y."/>
            <person name="Qu J."/>
            <person name="Song X.-Z."/>
            <person name="Zhang L."/>
            <person name="Villasana D."/>
            <person name="Johnson A."/>
            <person name="Liu J."/>
            <person name="Liyanage D."/>
            <person name="Lorensuhewa L."/>
            <person name="Robinson T."/>
            <person name="Song A."/>
            <person name="Song B.-B."/>
            <person name="Dinh H."/>
            <person name="Thornton R."/>
            <person name="Coyle M."/>
            <person name="Francisco L."/>
            <person name="Jackson L."/>
            <person name="Javaid M."/>
            <person name="Korchina V."/>
            <person name="Kovar C."/>
            <person name="Mata R."/>
            <person name="Mathew T."/>
            <person name="Ngo R."/>
            <person name="Nguyen L."/>
            <person name="Nguyen N."/>
            <person name="Okwuonu G."/>
            <person name="Ongeri F."/>
            <person name="Pham C."/>
            <person name="Simmons D."/>
            <person name="Wilczek-Boney K."/>
            <person name="Hale W."/>
            <person name="Jakkamsetti A."/>
            <person name="Pham P."/>
            <person name="Ruth R."/>
            <person name="San Lucas F."/>
            <person name="Warren J."/>
            <person name="Zhang J."/>
            <person name="Zhao Z."/>
            <person name="Zhou C."/>
            <person name="Zhu D."/>
            <person name="Lee S."/>
            <person name="Bess C."/>
            <person name="Blankenburg K."/>
            <person name="Forbes L."/>
            <person name="Fu Q."/>
            <person name="Gubbala S."/>
            <person name="Hirani K."/>
            <person name="Jayaseelan J.C."/>
            <person name="Lara F."/>
            <person name="Munidasa M."/>
            <person name="Palculict T."/>
            <person name="Patil S."/>
            <person name="Pu L.-L."/>
            <person name="Saada N."/>
            <person name="Tang L."/>
            <person name="Weissenberger G."/>
            <person name="Zhu Y."/>
            <person name="Hemphill L."/>
            <person name="Shang Y."/>
            <person name="Youmans B."/>
            <person name="Ayvaz T."/>
            <person name="Ross M."/>
            <person name="Santibanez J."/>
            <person name="Aqrawi P."/>
            <person name="Gross S."/>
            <person name="Joshi V."/>
            <person name="Fowler G."/>
            <person name="Nazareth L."/>
            <person name="Reid J."/>
            <person name="Worley K."/>
            <person name="Petrosino J."/>
            <person name="Highlander S."/>
            <person name="Gibbs R."/>
        </authorList>
    </citation>
    <scope>NUCLEOTIDE SEQUENCE [LARGE SCALE GENOMIC DNA]</scope>
    <source>
        <strain evidence="6">ATCC 33707</strain>
    </source>
</reference>
<evidence type="ECO:0000256" key="4">
    <source>
        <dbReference type="PIRSR" id="PIRSR617867-1"/>
    </source>
</evidence>
<keyword evidence="2" id="KW-0378">Hydrolase</keyword>
<evidence type="ECO:0000313" key="7">
    <source>
        <dbReference type="Proteomes" id="UP000004245"/>
    </source>
</evidence>
<accession>E9SX38</accession>
<feature type="active site" evidence="4">
    <location>
        <position position="31"/>
    </location>
</feature>
<dbReference type="PANTHER" id="PTHR11717:SF31">
    <property type="entry name" value="LOW MOLECULAR WEIGHT PROTEIN-TYROSINE-PHOSPHATASE ETP-RELATED"/>
    <property type="match status" value="1"/>
</dbReference>
<dbReference type="InterPro" id="IPR023485">
    <property type="entry name" value="Ptyr_pPase"/>
</dbReference>
<evidence type="ECO:0000256" key="3">
    <source>
        <dbReference type="ARBA" id="ARBA00022912"/>
    </source>
</evidence>
<dbReference type="PRINTS" id="PR00719">
    <property type="entry name" value="LMWPTPASE"/>
</dbReference>
<keyword evidence="7" id="KW-1185">Reference proteome</keyword>
<dbReference type="Pfam" id="PF01451">
    <property type="entry name" value="LMWPc"/>
    <property type="match status" value="1"/>
</dbReference>
<dbReference type="InterPro" id="IPR036196">
    <property type="entry name" value="Ptyr_pPase_sf"/>
</dbReference>
<dbReference type="EMBL" id="ADNW02000004">
    <property type="protein sequence ID" value="EGD25718.1"/>
    <property type="molecule type" value="Genomic_DNA"/>
</dbReference>
<dbReference type="InterPro" id="IPR050438">
    <property type="entry name" value="LMW_PTPase"/>
</dbReference>
<gene>
    <name evidence="6" type="ORF">HMPREF0724_10689</name>
</gene>
<evidence type="ECO:0000313" key="6">
    <source>
        <dbReference type="EMBL" id="EGD25718.1"/>
    </source>
</evidence>
<name>E9SX38_RHOHA</name>
<proteinExistence type="inferred from homology"/>
<dbReference type="SMART" id="SM00226">
    <property type="entry name" value="LMWPc"/>
    <property type="match status" value="1"/>
</dbReference>
<dbReference type="Proteomes" id="UP000004245">
    <property type="component" value="Unassembled WGS sequence"/>
</dbReference>
<comment type="similarity">
    <text evidence="1">Belongs to the low molecular weight phosphotyrosine protein phosphatase family.</text>
</comment>
<dbReference type="PANTHER" id="PTHR11717">
    <property type="entry name" value="LOW MOLECULAR WEIGHT PROTEIN TYROSINE PHOSPHATASE"/>
    <property type="match status" value="1"/>
</dbReference>
<dbReference type="InterPro" id="IPR017867">
    <property type="entry name" value="Tyr_phospatase_low_mol_wt"/>
</dbReference>
<dbReference type="Gene3D" id="3.40.50.2300">
    <property type="match status" value="1"/>
</dbReference>
<evidence type="ECO:0000256" key="2">
    <source>
        <dbReference type="ARBA" id="ARBA00022801"/>
    </source>
</evidence>
<organism evidence="6 7">
    <name type="scientific">Prescottella equi ATCC 33707</name>
    <dbReference type="NCBI Taxonomy" id="525370"/>
    <lineage>
        <taxon>Bacteria</taxon>
        <taxon>Bacillati</taxon>
        <taxon>Actinomycetota</taxon>
        <taxon>Actinomycetes</taxon>
        <taxon>Mycobacteriales</taxon>
        <taxon>Nocardiaceae</taxon>
        <taxon>Prescottella</taxon>
    </lineage>
</organism>
<dbReference type="SUPFAM" id="SSF52788">
    <property type="entry name" value="Phosphotyrosine protein phosphatases I"/>
    <property type="match status" value="1"/>
</dbReference>
<keyword evidence="3" id="KW-0904">Protein phosphatase</keyword>
<dbReference type="AlphaFoldDB" id="E9SX38"/>
<feature type="active site" description="Nucleophile" evidence="4">
    <location>
        <position position="25"/>
    </location>
</feature>
<comment type="caution">
    <text evidence="6">The sequence shown here is derived from an EMBL/GenBank/DDBJ whole genome shotgun (WGS) entry which is preliminary data.</text>
</comment>
<sequence>MSAQLDEPILYGRTYTRFMKLLFVCTGNICRSPTAERLAAAWADHHGVAELEATSAGTRAMIGSPMESTAAKVLSSLGGNSDGFAGRQLTPAIVGEADLILAMTQTHRDAVLRLAPRQLRRTFTLLEAAHLVTAGGARAVTELDAARAVAPRLCSPDTDVRDPIKRSESVFEEVGEQIAEAVVTVLDGLHPR</sequence>
<evidence type="ECO:0000256" key="1">
    <source>
        <dbReference type="ARBA" id="ARBA00011063"/>
    </source>
</evidence>
<evidence type="ECO:0000259" key="5">
    <source>
        <dbReference type="SMART" id="SM00226"/>
    </source>
</evidence>
<protein>
    <submittedName>
        <fullName evidence="6">Low molecular weight phosphotyrosine protein phosphatase</fullName>
    </submittedName>
</protein>
<dbReference type="GO" id="GO:0004725">
    <property type="term" value="F:protein tyrosine phosphatase activity"/>
    <property type="evidence" value="ECO:0007669"/>
    <property type="project" value="InterPro"/>
</dbReference>
<dbReference type="HOGENOM" id="CLU_071415_1_0_11"/>
<feature type="domain" description="Phosphotyrosine protein phosphatase I" evidence="5">
    <location>
        <begin position="19"/>
        <end position="188"/>
    </location>
</feature>